<evidence type="ECO:0000256" key="2">
    <source>
        <dbReference type="ARBA" id="ARBA00022723"/>
    </source>
</evidence>
<keyword evidence="8" id="KW-1185">Reference proteome</keyword>
<organism evidence="7 8">
    <name type="scientific">Eoetvoesiella caeni</name>
    <dbReference type="NCBI Taxonomy" id="645616"/>
    <lineage>
        <taxon>Bacteria</taxon>
        <taxon>Pseudomonadati</taxon>
        <taxon>Pseudomonadota</taxon>
        <taxon>Betaproteobacteria</taxon>
        <taxon>Burkholderiales</taxon>
        <taxon>Alcaligenaceae</taxon>
        <taxon>Eoetvoesiella</taxon>
    </lineage>
</organism>
<keyword evidence="2" id="KW-0479">Metal-binding</keyword>
<keyword evidence="3" id="KW-0378">Hydrolase</keyword>
<gene>
    <name evidence="7" type="ORF">DFR37_101577</name>
</gene>
<evidence type="ECO:0000256" key="1">
    <source>
        <dbReference type="ARBA" id="ARBA00006745"/>
    </source>
</evidence>
<feature type="domain" description="Aminodeoxyfutalosine deaminase/Imidazolonepropionase-like composite" evidence="6">
    <location>
        <begin position="27"/>
        <end position="45"/>
    </location>
</feature>
<dbReference type="InterPro" id="IPR006680">
    <property type="entry name" value="Amidohydro-rel"/>
</dbReference>
<dbReference type="SUPFAM" id="SSF51556">
    <property type="entry name" value="Metallo-dependent hydrolases"/>
    <property type="match status" value="1"/>
</dbReference>
<dbReference type="AlphaFoldDB" id="A0A366HNA8"/>
<evidence type="ECO:0000313" key="8">
    <source>
        <dbReference type="Proteomes" id="UP000253628"/>
    </source>
</evidence>
<sequence length="463" mass="50251">MPDICDTLFMHGTVVTMDDERRLIKDGAVAVRGNRIAAVGSAESLEHWQAARRIDCRGQAVIPGLIDTHNHLFQVAGRGLGDGMALWQWLGEFMLPLAANISPAEAIAAVRAGAMEAVSCGTTTIIDNHYAPADTATTLAVAAALRDMGLRGVVARGMFGPFTDVARDNGLDPALFQHDTGHEIASMRECLEQWQDDRIAIWPSPINIIYNDQDLVRQSVALAAEFKVKWQTHVSEAPIDPDIYQRSYGARPFVWMEREGLLDQNATFAHAIWLDDEEVEIAGRRRCGIAHNPMSNQYLASGAMRLKDLRHAGATVGIGADGAAGHSMDLFQIMKQVVYVQRLSALDPVASNAWDAFELATREGARLAGIDAGQISAGKLADIAVVSLDTPAQAPCFDLVANLVYSGSGRDVTLTMVDGKVVYENKRLLLADGEEIKAQAHHLCRQLVTRLNIPIRGNSPTMA</sequence>
<comment type="caution">
    <text evidence="7">The sequence shown here is derived from an EMBL/GenBank/DDBJ whole genome shotgun (WGS) entry which is preliminary data.</text>
</comment>
<comment type="similarity">
    <text evidence="1">Belongs to the metallo-dependent hydrolases superfamily. ATZ/TRZ family.</text>
</comment>
<dbReference type="OrthoDB" id="9807210at2"/>
<name>A0A366HNA8_9BURK</name>
<dbReference type="GO" id="GO:0016810">
    <property type="term" value="F:hydrolase activity, acting on carbon-nitrogen (but not peptide) bonds"/>
    <property type="evidence" value="ECO:0007669"/>
    <property type="project" value="InterPro"/>
</dbReference>
<evidence type="ECO:0000256" key="4">
    <source>
        <dbReference type="ARBA" id="ARBA00022833"/>
    </source>
</evidence>
<dbReference type="Pfam" id="PF01979">
    <property type="entry name" value="Amidohydro_1"/>
    <property type="match status" value="1"/>
</dbReference>
<evidence type="ECO:0000259" key="5">
    <source>
        <dbReference type="Pfam" id="PF01979"/>
    </source>
</evidence>
<dbReference type="PANTHER" id="PTHR43794">
    <property type="entry name" value="AMINOHYDROLASE SSNA-RELATED"/>
    <property type="match status" value="1"/>
</dbReference>
<keyword evidence="4" id="KW-0862">Zinc</keyword>
<feature type="domain" description="Amidohydrolase-related" evidence="5">
    <location>
        <begin position="61"/>
        <end position="422"/>
    </location>
</feature>
<dbReference type="InterPro" id="IPR050287">
    <property type="entry name" value="MTA/SAH_deaminase"/>
</dbReference>
<evidence type="ECO:0000313" key="7">
    <source>
        <dbReference type="EMBL" id="RBP43445.1"/>
    </source>
</evidence>
<reference evidence="7 8" key="1">
    <citation type="submission" date="2018-06" db="EMBL/GenBank/DDBJ databases">
        <title>Genomic Encyclopedia of Type Strains, Phase IV (KMG-IV): sequencing the most valuable type-strain genomes for metagenomic binning, comparative biology and taxonomic classification.</title>
        <authorList>
            <person name="Goeker M."/>
        </authorList>
    </citation>
    <scope>NUCLEOTIDE SEQUENCE [LARGE SCALE GENOMIC DNA]</scope>
    <source>
        <strain evidence="7 8">DSM 25520</strain>
    </source>
</reference>
<dbReference type="PANTHER" id="PTHR43794:SF11">
    <property type="entry name" value="AMIDOHYDROLASE-RELATED DOMAIN-CONTAINING PROTEIN"/>
    <property type="match status" value="1"/>
</dbReference>
<dbReference type="Gene3D" id="3.20.20.140">
    <property type="entry name" value="Metal-dependent hydrolases"/>
    <property type="match status" value="1"/>
</dbReference>
<dbReference type="InterPro" id="IPR011059">
    <property type="entry name" value="Metal-dep_hydrolase_composite"/>
</dbReference>
<evidence type="ECO:0000259" key="6">
    <source>
        <dbReference type="Pfam" id="PF22039"/>
    </source>
</evidence>
<dbReference type="EMBL" id="QNRQ01000001">
    <property type="protein sequence ID" value="RBP43445.1"/>
    <property type="molecule type" value="Genomic_DNA"/>
</dbReference>
<proteinExistence type="inferred from homology"/>
<protein>
    <submittedName>
        <fullName evidence="7">5-methylthioadenosine/S-adenosylhomocysteine deaminase</fullName>
    </submittedName>
</protein>
<dbReference type="InterPro" id="IPR054418">
    <property type="entry name" value="MQNX/HUTI_composite_N"/>
</dbReference>
<dbReference type="Pfam" id="PF22039">
    <property type="entry name" value="HUTI_composite_bact"/>
    <property type="match status" value="1"/>
</dbReference>
<dbReference type="Gene3D" id="2.30.40.10">
    <property type="entry name" value="Urease, subunit C, domain 1"/>
    <property type="match status" value="1"/>
</dbReference>
<accession>A0A366HNA8</accession>
<evidence type="ECO:0000256" key="3">
    <source>
        <dbReference type="ARBA" id="ARBA00022801"/>
    </source>
</evidence>
<dbReference type="Proteomes" id="UP000253628">
    <property type="component" value="Unassembled WGS sequence"/>
</dbReference>
<dbReference type="SUPFAM" id="SSF51338">
    <property type="entry name" value="Composite domain of metallo-dependent hydrolases"/>
    <property type="match status" value="1"/>
</dbReference>
<dbReference type="InterPro" id="IPR032466">
    <property type="entry name" value="Metal_Hydrolase"/>
</dbReference>
<dbReference type="RefSeq" id="WP_113931713.1">
    <property type="nucleotide sequence ID" value="NZ_JACCEU010000001.1"/>
</dbReference>